<evidence type="ECO:0000256" key="2">
    <source>
        <dbReference type="ARBA" id="ARBA00022512"/>
    </source>
</evidence>
<evidence type="ECO:0000256" key="3">
    <source>
        <dbReference type="ARBA" id="ARBA00022525"/>
    </source>
</evidence>
<dbReference type="EMBL" id="FOFB01000012">
    <property type="protein sequence ID" value="SEQ58489.1"/>
    <property type="molecule type" value="Genomic_DNA"/>
</dbReference>
<protein>
    <submittedName>
        <fullName evidence="7">Por secretion system C-terminal sorting domain-containing protein</fullName>
    </submittedName>
</protein>
<gene>
    <name evidence="7" type="ORF">SAMN05444359_11254</name>
</gene>
<feature type="signal peptide" evidence="6">
    <location>
        <begin position="1"/>
        <end position="22"/>
    </location>
</feature>
<dbReference type="InterPro" id="IPR051648">
    <property type="entry name" value="CWI-Assembly_Regulator"/>
</dbReference>
<reference evidence="8" key="1">
    <citation type="submission" date="2016-10" db="EMBL/GenBank/DDBJ databases">
        <authorList>
            <person name="Varghese N."/>
            <person name="Submissions S."/>
        </authorList>
    </citation>
    <scope>NUCLEOTIDE SEQUENCE [LARGE SCALE GENOMIC DNA]</scope>
    <source>
        <strain evidence="8">DSM 24740</strain>
    </source>
</reference>
<dbReference type="InterPro" id="IPR036941">
    <property type="entry name" value="Rcpt_L-dom_sf"/>
</dbReference>
<dbReference type="PANTHER" id="PTHR31018">
    <property type="entry name" value="SPORULATION-SPECIFIC PROTEIN-RELATED"/>
    <property type="match status" value="1"/>
</dbReference>
<comment type="subcellular location">
    <subcellularLocation>
        <location evidence="1">Secreted</location>
        <location evidence="1">Cell wall</location>
    </subcellularLocation>
</comment>
<dbReference type="Gene3D" id="3.80.20.20">
    <property type="entry name" value="Receptor L-domain"/>
    <property type="match status" value="2"/>
</dbReference>
<dbReference type="AlphaFoldDB" id="A0A1H9H801"/>
<keyword evidence="4 6" id="KW-0732">Signal</keyword>
<keyword evidence="8" id="KW-1185">Reference proteome</keyword>
<evidence type="ECO:0000256" key="1">
    <source>
        <dbReference type="ARBA" id="ARBA00004191"/>
    </source>
</evidence>
<evidence type="ECO:0000313" key="7">
    <source>
        <dbReference type="EMBL" id="SEQ58489.1"/>
    </source>
</evidence>
<evidence type="ECO:0000256" key="5">
    <source>
        <dbReference type="ARBA" id="ARBA00023180"/>
    </source>
</evidence>
<dbReference type="InParanoid" id="A0A1H9H801"/>
<dbReference type="STRING" id="478744.SAMN05444359_11254"/>
<sequence>MKHSLLLFLLLLLIALSLPANAQTGCNTGVTLTTQADVDAFSHTGVFDGSIAIGDLFNASDITNLDALSGVTGITNALSIINNPLLTDISGLSNLTFLGQNPCQSQRLTISTNPLLADLSPLTGMAISPSSRSVSLQDLPEVTSLSSLSGITGCRDLKVTGLGKLTNLAGLDNLAAVTFIEIRGNALLTNIDALTNVTASWNPGNEGIQATIEDNPLLNNLNGLSGMTNATIVEVANCDALTDLTGMGNLTSILGKLDLQDNDGLTNLEGLSPDLIIGTLLVLRNNSQLASCAYNPVCDQIAQGGQFGQVDISGNAAGCADVAQIEAACNFDCGENAIETFTTQEEVDAFTATYGSCRHFLGEIIVDEPMSRSTSATPITNLNALSNLRQIGVLRILNAPNLNSLSGLTMLDSINGDLDIRNTAIVDLSSLSSLHKLGGRLDIAFNPVLERISSFTNVSSVANSAVIRFNPLLEDMSGFSNLVTVGDVLQIITNPSLPDLADFSSLRFSFDGLTIDNNDMLTSLAGLETLENINAGLRILNNDLLSDISTLNNLDQATIIATSNGAPGTAALVIRDNPLLSNCAIETVCTFLDGSGTAVDIQGNALNCESQTVVENNCLALPVSLLSFTATDSGKTVSLNWKTTSEENTQNFLLERSVDGGRTFVVIGSVAARNQASGAAYTLVDESAYRFPDQYMYYRLRVQDFDSSQQLFGPVVVEIPAANADDMKIFPNPMASQQMIRIQGAAAGAKIDLMAMDGRRLSGLAPMSDGQYQLPGLVPGVYLIRIAEGKNRGAMARFVVR</sequence>
<proteinExistence type="predicted"/>
<organism evidence="7 8">
    <name type="scientific">Neolewinella agarilytica</name>
    <dbReference type="NCBI Taxonomy" id="478744"/>
    <lineage>
        <taxon>Bacteria</taxon>
        <taxon>Pseudomonadati</taxon>
        <taxon>Bacteroidota</taxon>
        <taxon>Saprospiria</taxon>
        <taxon>Saprospirales</taxon>
        <taxon>Lewinellaceae</taxon>
        <taxon>Neolewinella</taxon>
    </lineage>
</organism>
<dbReference type="InterPro" id="IPR032675">
    <property type="entry name" value="LRR_dom_sf"/>
</dbReference>
<evidence type="ECO:0000256" key="6">
    <source>
        <dbReference type="SAM" id="SignalP"/>
    </source>
</evidence>
<dbReference type="Proteomes" id="UP000199021">
    <property type="component" value="Unassembled WGS sequence"/>
</dbReference>
<dbReference type="PANTHER" id="PTHR31018:SF3">
    <property type="entry name" value="RECEPTOR PROTEIN-TYROSINE KINASE"/>
    <property type="match status" value="1"/>
</dbReference>
<dbReference type="SUPFAM" id="SSF52058">
    <property type="entry name" value="L domain-like"/>
    <property type="match status" value="4"/>
</dbReference>
<keyword evidence="3" id="KW-0964">Secreted</keyword>
<dbReference type="OrthoDB" id="5507063at2"/>
<feature type="chain" id="PRO_5011766562" evidence="6">
    <location>
        <begin position="23"/>
        <end position="801"/>
    </location>
</feature>
<keyword evidence="2" id="KW-0134">Cell wall</keyword>
<evidence type="ECO:0000256" key="4">
    <source>
        <dbReference type="ARBA" id="ARBA00022729"/>
    </source>
</evidence>
<evidence type="ECO:0000313" key="8">
    <source>
        <dbReference type="Proteomes" id="UP000199021"/>
    </source>
</evidence>
<keyword evidence="5" id="KW-0325">Glycoprotein</keyword>
<name>A0A1H9H801_9BACT</name>
<dbReference type="RefSeq" id="WP_090168771.1">
    <property type="nucleotide sequence ID" value="NZ_FOFB01000012.1"/>
</dbReference>
<dbReference type="Gene3D" id="3.80.10.10">
    <property type="entry name" value="Ribonuclease Inhibitor"/>
    <property type="match status" value="1"/>
</dbReference>
<dbReference type="GO" id="GO:0030313">
    <property type="term" value="C:cell envelope"/>
    <property type="evidence" value="ECO:0007669"/>
    <property type="project" value="UniProtKB-SubCell"/>
</dbReference>
<accession>A0A1H9H801</accession>